<protein>
    <recommendedName>
        <fullName evidence="3">FAE domain-containing protein</fullName>
    </recommendedName>
</protein>
<evidence type="ECO:0000256" key="1">
    <source>
        <dbReference type="ARBA" id="ARBA00023315"/>
    </source>
</evidence>
<evidence type="ECO:0000313" key="4">
    <source>
        <dbReference type="EMBL" id="PNT14121.1"/>
    </source>
</evidence>
<gene>
    <name evidence="4" type="ORF">POPTR_010G012500</name>
</gene>
<dbReference type="STRING" id="3694.A0A2K1YM72"/>
<dbReference type="InterPro" id="IPR013601">
    <property type="entry name" value="FAE1_typ3_polyketide_synth"/>
</dbReference>
<dbReference type="GO" id="GO:0016020">
    <property type="term" value="C:membrane"/>
    <property type="evidence" value="ECO:0007669"/>
    <property type="project" value="InterPro"/>
</dbReference>
<dbReference type="AlphaFoldDB" id="A0A2K1YM72"/>
<comment type="catalytic activity">
    <reaction evidence="2">
        <text>a very-long-chain acyl-CoA + malonyl-CoA + H(+) = a very-long-chain 3-oxoacyl-CoA + CO2 + CoA</text>
        <dbReference type="Rhea" id="RHEA:32727"/>
        <dbReference type="ChEBI" id="CHEBI:15378"/>
        <dbReference type="ChEBI" id="CHEBI:16526"/>
        <dbReference type="ChEBI" id="CHEBI:57287"/>
        <dbReference type="ChEBI" id="CHEBI:57384"/>
        <dbReference type="ChEBI" id="CHEBI:90725"/>
        <dbReference type="ChEBI" id="CHEBI:90736"/>
        <dbReference type="EC" id="2.3.1.199"/>
    </reaction>
</comment>
<dbReference type="PANTHER" id="PTHR31561">
    <property type="entry name" value="3-KETOACYL-COA SYNTHASE"/>
    <property type="match status" value="1"/>
</dbReference>
<proteinExistence type="predicted"/>
<dbReference type="EMBL" id="CM009299">
    <property type="protein sequence ID" value="PNT14121.1"/>
    <property type="molecule type" value="Genomic_DNA"/>
</dbReference>
<dbReference type="InParanoid" id="A0A2K1YM72"/>
<keyword evidence="5" id="KW-1185">Reference proteome</keyword>
<dbReference type="Proteomes" id="UP000006729">
    <property type="component" value="Chromosome 10"/>
</dbReference>
<dbReference type="SUPFAM" id="SSF53901">
    <property type="entry name" value="Thiolase-like"/>
    <property type="match status" value="1"/>
</dbReference>
<accession>A0A2K1YM72</accession>
<name>A0A2K1YM72_POPTR</name>
<keyword evidence="1" id="KW-0808">Transferase</keyword>
<dbReference type="GO" id="GO:0009922">
    <property type="term" value="F:fatty acid elongase activity"/>
    <property type="evidence" value="ECO:0007669"/>
    <property type="project" value="UniProtKB-EC"/>
</dbReference>
<keyword evidence="1" id="KW-0012">Acyltransferase</keyword>
<evidence type="ECO:0000256" key="2">
    <source>
        <dbReference type="ARBA" id="ARBA00047375"/>
    </source>
</evidence>
<dbReference type="Pfam" id="PF08392">
    <property type="entry name" value="FAE1_CUT1_RppA"/>
    <property type="match status" value="1"/>
</dbReference>
<dbReference type="Gene3D" id="3.40.47.10">
    <property type="match status" value="1"/>
</dbReference>
<sequence length="71" mass="7968">MIINKFRMRSNIMSFNLLGMGCSAGITSVGLARDLLRVHQNLLVLIVSTEMTSPNWYTGKNPCMLLTNCLY</sequence>
<reference evidence="4 5" key="1">
    <citation type="journal article" date="2006" name="Science">
        <title>The genome of black cottonwood, Populus trichocarpa (Torr. &amp; Gray).</title>
        <authorList>
            <person name="Tuskan G.A."/>
            <person name="Difazio S."/>
            <person name="Jansson S."/>
            <person name="Bohlmann J."/>
            <person name="Grigoriev I."/>
            <person name="Hellsten U."/>
            <person name="Putnam N."/>
            <person name="Ralph S."/>
            <person name="Rombauts S."/>
            <person name="Salamov A."/>
            <person name="Schein J."/>
            <person name="Sterck L."/>
            <person name="Aerts A."/>
            <person name="Bhalerao R.R."/>
            <person name="Bhalerao R.P."/>
            <person name="Blaudez D."/>
            <person name="Boerjan W."/>
            <person name="Brun A."/>
            <person name="Brunner A."/>
            <person name="Busov V."/>
            <person name="Campbell M."/>
            <person name="Carlson J."/>
            <person name="Chalot M."/>
            <person name="Chapman J."/>
            <person name="Chen G.L."/>
            <person name="Cooper D."/>
            <person name="Coutinho P.M."/>
            <person name="Couturier J."/>
            <person name="Covert S."/>
            <person name="Cronk Q."/>
            <person name="Cunningham R."/>
            <person name="Davis J."/>
            <person name="Degroeve S."/>
            <person name="Dejardin A."/>
            <person name="Depamphilis C."/>
            <person name="Detter J."/>
            <person name="Dirks B."/>
            <person name="Dubchak I."/>
            <person name="Duplessis S."/>
            <person name="Ehlting J."/>
            <person name="Ellis B."/>
            <person name="Gendler K."/>
            <person name="Goodstein D."/>
            <person name="Gribskov M."/>
            <person name="Grimwood J."/>
            <person name="Groover A."/>
            <person name="Gunter L."/>
            <person name="Hamberger B."/>
            <person name="Heinze B."/>
            <person name="Helariutta Y."/>
            <person name="Henrissat B."/>
            <person name="Holligan D."/>
            <person name="Holt R."/>
            <person name="Huang W."/>
            <person name="Islam-Faridi N."/>
            <person name="Jones S."/>
            <person name="Jones-Rhoades M."/>
            <person name="Jorgensen R."/>
            <person name="Joshi C."/>
            <person name="Kangasjarvi J."/>
            <person name="Karlsson J."/>
            <person name="Kelleher C."/>
            <person name="Kirkpatrick R."/>
            <person name="Kirst M."/>
            <person name="Kohler A."/>
            <person name="Kalluri U."/>
            <person name="Larimer F."/>
            <person name="Leebens-Mack J."/>
            <person name="Leple J.C."/>
            <person name="Locascio P."/>
            <person name="Lou Y."/>
            <person name="Lucas S."/>
            <person name="Martin F."/>
            <person name="Montanini B."/>
            <person name="Napoli C."/>
            <person name="Nelson D.R."/>
            <person name="Nelson C."/>
            <person name="Nieminen K."/>
            <person name="Nilsson O."/>
            <person name="Pereda V."/>
            <person name="Peter G."/>
            <person name="Philippe R."/>
            <person name="Pilate G."/>
            <person name="Poliakov A."/>
            <person name="Razumovskaya J."/>
            <person name="Richardson P."/>
            <person name="Rinaldi C."/>
            <person name="Ritland K."/>
            <person name="Rouze P."/>
            <person name="Ryaboy D."/>
            <person name="Schmutz J."/>
            <person name="Schrader J."/>
            <person name="Segerman B."/>
            <person name="Shin H."/>
            <person name="Siddiqui A."/>
            <person name="Sterky F."/>
            <person name="Terry A."/>
            <person name="Tsai C.J."/>
            <person name="Uberbacher E."/>
            <person name="Unneberg P."/>
            <person name="Vahala J."/>
            <person name="Wall K."/>
            <person name="Wessler S."/>
            <person name="Yang G."/>
            <person name="Yin T."/>
            <person name="Douglas C."/>
            <person name="Marra M."/>
            <person name="Sandberg G."/>
            <person name="Van de Peer Y."/>
            <person name="Rokhsar D."/>
        </authorList>
    </citation>
    <scope>NUCLEOTIDE SEQUENCE [LARGE SCALE GENOMIC DNA]</scope>
    <source>
        <strain evidence="5">cv. Nisqually</strain>
    </source>
</reference>
<evidence type="ECO:0000313" key="5">
    <source>
        <dbReference type="Proteomes" id="UP000006729"/>
    </source>
</evidence>
<evidence type="ECO:0000259" key="3">
    <source>
        <dbReference type="Pfam" id="PF08392"/>
    </source>
</evidence>
<dbReference type="InterPro" id="IPR016039">
    <property type="entry name" value="Thiolase-like"/>
</dbReference>
<dbReference type="GO" id="GO:0006633">
    <property type="term" value="P:fatty acid biosynthetic process"/>
    <property type="evidence" value="ECO:0007669"/>
    <property type="project" value="InterPro"/>
</dbReference>
<dbReference type="InterPro" id="IPR012392">
    <property type="entry name" value="3-ktacl-CoA_syn"/>
</dbReference>
<feature type="domain" description="FAE" evidence="3">
    <location>
        <begin position="1"/>
        <end position="71"/>
    </location>
</feature>
<dbReference type="PROSITE" id="PS51257">
    <property type="entry name" value="PROKAR_LIPOPROTEIN"/>
    <property type="match status" value="1"/>
</dbReference>
<organism evidence="4 5">
    <name type="scientific">Populus trichocarpa</name>
    <name type="common">Western balsam poplar</name>
    <name type="synonym">Populus balsamifera subsp. trichocarpa</name>
    <dbReference type="NCBI Taxonomy" id="3694"/>
    <lineage>
        <taxon>Eukaryota</taxon>
        <taxon>Viridiplantae</taxon>
        <taxon>Streptophyta</taxon>
        <taxon>Embryophyta</taxon>
        <taxon>Tracheophyta</taxon>
        <taxon>Spermatophyta</taxon>
        <taxon>Magnoliopsida</taxon>
        <taxon>eudicotyledons</taxon>
        <taxon>Gunneridae</taxon>
        <taxon>Pentapetalae</taxon>
        <taxon>rosids</taxon>
        <taxon>fabids</taxon>
        <taxon>Malpighiales</taxon>
        <taxon>Salicaceae</taxon>
        <taxon>Saliceae</taxon>
        <taxon>Populus</taxon>
    </lineage>
</organism>